<accession>A0A9J6DG33</accession>
<feature type="coiled-coil region" evidence="1">
    <location>
        <begin position="114"/>
        <end position="159"/>
    </location>
</feature>
<dbReference type="EMBL" id="JABSTU010000009">
    <property type="protein sequence ID" value="KAH8021039.1"/>
    <property type="molecule type" value="Genomic_DNA"/>
</dbReference>
<dbReference type="AlphaFoldDB" id="A0A9J6DG33"/>
<gene>
    <name evidence="2" type="ORF">HPB51_011818</name>
</gene>
<keyword evidence="1" id="KW-0175">Coiled coil</keyword>
<reference evidence="2" key="2">
    <citation type="submission" date="2021-09" db="EMBL/GenBank/DDBJ databases">
        <authorList>
            <person name="Jia N."/>
            <person name="Wang J."/>
            <person name="Shi W."/>
            <person name="Du L."/>
            <person name="Sun Y."/>
            <person name="Zhan W."/>
            <person name="Jiang J."/>
            <person name="Wang Q."/>
            <person name="Zhang B."/>
            <person name="Ji P."/>
            <person name="Sakyi L.B."/>
            <person name="Cui X."/>
            <person name="Yuan T."/>
            <person name="Jiang B."/>
            <person name="Yang W."/>
            <person name="Lam T.T.-Y."/>
            <person name="Chang Q."/>
            <person name="Ding S."/>
            <person name="Wang X."/>
            <person name="Zhu J."/>
            <person name="Ruan X."/>
            <person name="Zhao L."/>
            <person name="Wei J."/>
            <person name="Que T."/>
            <person name="Du C."/>
            <person name="Cheng J."/>
            <person name="Dai P."/>
            <person name="Han X."/>
            <person name="Huang E."/>
            <person name="Gao Y."/>
            <person name="Liu J."/>
            <person name="Shao H."/>
            <person name="Ye R."/>
            <person name="Li L."/>
            <person name="Wei W."/>
            <person name="Wang X."/>
            <person name="Wang C."/>
            <person name="Huo Q."/>
            <person name="Li W."/>
            <person name="Guo W."/>
            <person name="Chen H."/>
            <person name="Chen S."/>
            <person name="Zhou L."/>
            <person name="Zhou L."/>
            <person name="Ni X."/>
            <person name="Tian J."/>
            <person name="Zhou Y."/>
            <person name="Sheng Y."/>
            <person name="Liu T."/>
            <person name="Pan Y."/>
            <person name="Xia L."/>
            <person name="Li J."/>
            <person name="Zhao F."/>
            <person name="Cao W."/>
        </authorList>
    </citation>
    <scope>NUCLEOTIDE SEQUENCE</scope>
    <source>
        <strain evidence="2">Rmic-2018</strain>
        <tissue evidence="2">Larvae</tissue>
    </source>
</reference>
<proteinExistence type="predicted"/>
<dbReference type="Proteomes" id="UP000821866">
    <property type="component" value="Chromosome 7"/>
</dbReference>
<dbReference type="VEuPathDB" id="VectorBase:LOC119178495"/>
<sequence length="230" mass="26180">MEALKSEHRANIEVLRKSLQQELHDVKAGYEEQQMMMNHHLLGPTLLVVRADARWGGSLVAGPVCIQQLLAPVRQCTLSRVLEQQKLSRRHETERNLVANSQKAQLGLVLEALKKAHKARIEKMKEEHASVIEQLAIERVQLKQRMAEETSAIQEMKSEPEAHYTEIVHTAWVECAIRVKWLHDELVMVCQRHEKDPLMEEKVVAATTSLSTAEKPVMAVLLDSLDVVRV</sequence>
<organism evidence="2 3">
    <name type="scientific">Rhipicephalus microplus</name>
    <name type="common">Cattle tick</name>
    <name type="synonym">Boophilus microplus</name>
    <dbReference type="NCBI Taxonomy" id="6941"/>
    <lineage>
        <taxon>Eukaryota</taxon>
        <taxon>Metazoa</taxon>
        <taxon>Ecdysozoa</taxon>
        <taxon>Arthropoda</taxon>
        <taxon>Chelicerata</taxon>
        <taxon>Arachnida</taxon>
        <taxon>Acari</taxon>
        <taxon>Parasitiformes</taxon>
        <taxon>Ixodida</taxon>
        <taxon>Ixodoidea</taxon>
        <taxon>Ixodidae</taxon>
        <taxon>Rhipicephalinae</taxon>
        <taxon>Rhipicephalus</taxon>
        <taxon>Boophilus</taxon>
    </lineage>
</organism>
<evidence type="ECO:0000313" key="2">
    <source>
        <dbReference type="EMBL" id="KAH8021039.1"/>
    </source>
</evidence>
<comment type="caution">
    <text evidence="2">The sequence shown here is derived from an EMBL/GenBank/DDBJ whole genome shotgun (WGS) entry which is preliminary data.</text>
</comment>
<name>A0A9J6DG33_RHIMP</name>
<protein>
    <submittedName>
        <fullName evidence="2">Uncharacterized protein</fullName>
    </submittedName>
</protein>
<reference evidence="2" key="1">
    <citation type="journal article" date="2020" name="Cell">
        <title>Large-Scale Comparative Analyses of Tick Genomes Elucidate Their Genetic Diversity and Vector Capacities.</title>
        <authorList>
            <consortium name="Tick Genome and Microbiome Consortium (TIGMIC)"/>
            <person name="Jia N."/>
            <person name="Wang J."/>
            <person name="Shi W."/>
            <person name="Du L."/>
            <person name="Sun Y."/>
            <person name="Zhan W."/>
            <person name="Jiang J.F."/>
            <person name="Wang Q."/>
            <person name="Zhang B."/>
            <person name="Ji P."/>
            <person name="Bell-Sakyi L."/>
            <person name="Cui X.M."/>
            <person name="Yuan T.T."/>
            <person name="Jiang B.G."/>
            <person name="Yang W.F."/>
            <person name="Lam T.T."/>
            <person name="Chang Q.C."/>
            <person name="Ding S.J."/>
            <person name="Wang X.J."/>
            <person name="Zhu J.G."/>
            <person name="Ruan X.D."/>
            <person name="Zhao L."/>
            <person name="Wei J.T."/>
            <person name="Ye R.Z."/>
            <person name="Que T.C."/>
            <person name="Du C.H."/>
            <person name="Zhou Y.H."/>
            <person name="Cheng J.X."/>
            <person name="Dai P.F."/>
            <person name="Guo W.B."/>
            <person name="Han X.H."/>
            <person name="Huang E.J."/>
            <person name="Li L.F."/>
            <person name="Wei W."/>
            <person name="Gao Y.C."/>
            <person name="Liu J.Z."/>
            <person name="Shao H.Z."/>
            <person name="Wang X."/>
            <person name="Wang C.C."/>
            <person name="Yang T.C."/>
            <person name="Huo Q.B."/>
            <person name="Li W."/>
            <person name="Chen H.Y."/>
            <person name="Chen S.E."/>
            <person name="Zhou L.G."/>
            <person name="Ni X.B."/>
            <person name="Tian J.H."/>
            <person name="Sheng Y."/>
            <person name="Liu T."/>
            <person name="Pan Y.S."/>
            <person name="Xia L.Y."/>
            <person name="Li J."/>
            <person name="Zhao F."/>
            <person name="Cao W.C."/>
        </authorList>
    </citation>
    <scope>NUCLEOTIDE SEQUENCE</scope>
    <source>
        <strain evidence="2">Rmic-2018</strain>
    </source>
</reference>
<evidence type="ECO:0000256" key="1">
    <source>
        <dbReference type="SAM" id="Coils"/>
    </source>
</evidence>
<evidence type="ECO:0000313" key="3">
    <source>
        <dbReference type="Proteomes" id="UP000821866"/>
    </source>
</evidence>
<keyword evidence="3" id="KW-1185">Reference proteome</keyword>